<protein>
    <submittedName>
        <fullName evidence="3">ArsR family transcriptional regulator</fullName>
    </submittedName>
</protein>
<organism evidence="3 4">
    <name type="scientific">Halorubrum yunnanense</name>
    <dbReference type="NCBI Taxonomy" id="1526162"/>
    <lineage>
        <taxon>Archaea</taxon>
        <taxon>Methanobacteriati</taxon>
        <taxon>Methanobacteriota</taxon>
        <taxon>Stenosarchaea group</taxon>
        <taxon>Halobacteria</taxon>
        <taxon>Halobacteriales</taxon>
        <taxon>Haloferacaceae</taxon>
        <taxon>Halorubrum</taxon>
    </lineage>
</organism>
<dbReference type="InterPro" id="IPR036388">
    <property type="entry name" value="WH-like_DNA-bd_sf"/>
</dbReference>
<accession>A0ABD5YD21</accession>
<evidence type="ECO:0000256" key="1">
    <source>
        <dbReference type="SAM" id="MobiDB-lite"/>
    </source>
</evidence>
<sequence length="112" mass="12634">MSDSRLDASLRLVSDRQRRRILRRLRDDPTGTTTLEDLLDDLSDGGVAPTADPPDRDRLSIQLIHSHLPKLNDHGVIDYGRDDEVIRYRPDEGVETVLDALPADEAQPLRDP</sequence>
<keyword evidence="4" id="KW-1185">Reference proteome</keyword>
<feature type="domain" description="DUF7344" evidence="2">
    <location>
        <begin position="11"/>
        <end position="87"/>
    </location>
</feature>
<evidence type="ECO:0000259" key="2">
    <source>
        <dbReference type="Pfam" id="PF24035"/>
    </source>
</evidence>
<gene>
    <name evidence="3" type="ORF">ACFQMK_10070</name>
</gene>
<dbReference type="RefSeq" id="WP_267664404.1">
    <property type="nucleotide sequence ID" value="NZ_JAODIX010000035.1"/>
</dbReference>
<comment type="caution">
    <text evidence="3">The sequence shown here is derived from an EMBL/GenBank/DDBJ whole genome shotgun (WGS) entry which is preliminary data.</text>
</comment>
<feature type="region of interest" description="Disordered" evidence="1">
    <location>
        <begin position="30"/>
        <end position="56"/>
    </location>
</feature>
<dbReference type="Proteomes" id="UP001596390">
    <property type="component" value="Unassembled WGS sequence"/>
</dbReference>
<dbReference type="Gene3D" id="1.10.10.10">
    <property type="entry name" value="Winged helix-like DNA-binding domain superfamily/Winged helix DNA-binding domain"/>
    <property type="match status" value="1"/>
</dbReference>
<evidence type="ECO:0000313" key="4">
    <source>
        <dbReference type="Proteomes" id="UP001596390"/>
    </source>
</evidence>
<name>A0ABD5YD21_9EURY</name>
<dbReference type="InterPro" id="IPR036390">
    <property type="entry name" value="WH_DNA-bd_sf"/>
</dbReference>
<dbReference type="EMBL" id="JBHSZZ010000035">
    <property type="protein sequence ID" value="MFC7187229.1"/>
    <property type="molecule type" value="Genomic_DNA"/>
</dbReference>
<dbReference type="SUPFAM" id="SSF46785">
    <property type="entry name" value="Winged helix' DNA-binding domain"/>
    <property type="match status" value="1"/>
</dbReference>
<dbReference type="Pfam" id="PF24035">
    <property type="entry name" value="DUF7344"/>
    <property type="match status" value="1"/>
</dbReference>
<proteinExistence type="predicted"/>
<evidence type="ECO:0000313" key="3">
    <source>
        <dbReference type="EMBL" id="MFC7187229.1"/>
    </source>
</evidence>
<dbReference type="InterPro" id="IPR055768">
    <property type="entry name" value="DUF7344"/>
</dbReference>
<reference evidence="3 4" key="1">
    <citation type="journal article" date="2019" name="Int. J. Syst. Evol. Microbiol.">
        <title>The Global Catalogue of Microorganisms (GCM) 10K type strain sequencing project: providing services to taxonomists for standard genome sequencing and annotation.</title>
        <authorList>
            <consortium name="The Broad Institute Genomics Platform"/>
            <consortium name="The Broad Institute Genome Sequencing Center for Infectious Disease"/>
            <person name="Wu L."/>
            <person name="Ma J."/>
        </authorList>
    </citation>
    <scope>NUCLEOTIDE SEQUENCE [LARGE SCALE GENOMIC DNA]</scope>
    <source>
        <strain evidence="3 4">Q85</strain>
    </source>
</reference>
<dbReference type="AlphaFoldDB" id="A0ABD5YD21"/>